<dbReference type="RefSeq" id="XP_021873874.1">
    <property type="nucleotide sequence ID" value="XM_022014806.1"/>
</dbReference>
<evidence type="ECO:0000313" key="3">
    <source>
        <dbReference type="Proteomes" id="UP000193218"/>
    </source>
</evidence>
<keyword evidence="3" id="KW-1185">Reference proteome</keyword>
<dbReference type="InParanoid" id="A0A1Y1UQ07"/>
<dbReference type="AlphaFoldDB" id="A0A1Y1UQ07"/>
<name>A0A1Y1UQ07_9TREE</name>
<protein>
    <submittedName>
        <fullName evidence="2">Uncharacterized protein</fullName>
    </submittedName>
</protein>
<evidence type="ECO:0000313" key="2">
    <source>
        <dbReference type="EMBL" id="ORX40089.1"/>
    </source>
</evidence>
<dbReference type="GeneID" id="33556614"/>
<feature type="region of interest" description="Disordered" evidence="1">
    <location>
        <begin position="152"/>
        <end position="176"/>
    </location>
</feature>
<dbReference type="Proteomes" id="UP000193218">
    <property type="component" value="Unassembled WGS sequence"/>
</dbReference>
<evidence type="ECO:0000256" key="1">
    <source>
        <dbReference type="SAM" id="MobiDB-lite"/>
    </source>
</evidence>
<reference evidence="2 3" key="1">
    <citation type="submission" date="2017-03" db="EMBL/GenBank/DDBJ databases">
        <title>Widespread Adenine N6-methylation of Active Genes in Fungi.</title>
        <authorList>
            <consortium name="DOE Joint Genome Institute"/>
            <person name="Mondo S.J."/>
            <person name="Dannebaum R.O."/>
            <person name="Kuo R.C."/>
            <person name="Louie K.B."/>
            <person name="Bewick A.J."/>
            <person name="Labutti K."/>
            <person name="Haridas S."/>
            <person name="Kuo A."/>
            <person name="Salamov A."/>
            <person name="Ahrendt S.R."/>
            <person name="Lau R."/>
            <person name="Bowen B.P."/>
            <person name="Lipzen A."/>
            <person name="Sullivan W."/>
            <person name="Andreopoulos W.B."/>
            <person name="Clum A."/>
            <person name="Lindquist E."/>
            <person name="Daum C."/>
            <person name="Northen T.R."/>
            <person name="Ramamoorthy G."/>
            <person name="Schmitz R.J."/>
            <person name="Gryganskyi A."/>
            <person name="Culley D."/>
            <person name="Magnuson J."/>
            <person name="James T.Y."/>
            <person name="O'Malley M.A."/>
            <person name="Stajich J.E."/>
            <person name="Spatafora J.W."/>
            <person name="Visel A."/>
            <person name="Grigoriev I.V."/>
        </authorList>
    </citation>
    <scope>NUCLEOTIDE SEQUENCE [LARGE SCALE GENOMIC DNA]</scope>
    <source>
        <strain evidence="2 3">NRRL Y-17943</strain>
    </source>
</reference>
<organism evidence="2 3">
    <name type="scientific">Kockovaella imperatae</name>
    <dbReference type="NCBI Taxonomy" id="4999"/>
    <lineage>
        <taxon>Eukaryota</taxon>
        <taxon>Fungi</taxon>
        <taxon>Dikarya</taxon>
        <taxon>Basidiomycota</taxon>
        <taxon>Agaricomycotina</taxon>
        <taxon>Tremellomycetes</taxon>
        <taxon>Tremellales</taxon>
        <taxon>Cuniculitremaceae</taxon>
        <taxon>Kockovaella</taxon>
    </lineage>
</organism>
<dbReference type="EMBL" id="NBSH01000002">
    <property type="protein sequence ID" value="ORX40089.1"/>
    <property type="molecule type" value="Genomic_DNA"/>
</dbReference>
<accession>A0A1Y1UQ07</accession>
<comment type="caution">
    <text evidence="2">The sequence shown here is derived from an EMBL/GenBank/DDBJ whole genome shotgun (WGS) entry which is preliminary data.</text>
</comment>
<sequence length="176" mass="19645">MSGHPPLPNWLYNEANLVTHQPRARDPMRPSVEATDSSCSTRSSRSFQTIRFMFDPLRLRGGCSVNGSCDCLEDPVEKDRKKMQIHTQPPHWRQSDLGTRSIELDTRSRRTSFSVPQHRIDHITDPLSRAQTHQTDRSVNLGLRQALKDDPAFGTIDATGFPPGSTSPATGRASPV</sequence>
<feature type="region of interest" description="Disordered" evidence="1">
    <location>
        <begin position="21"/>
        <end position="40"/>
    </location>
</feature>
<proteinExistence type="predicted"/>
<gene>
    <name evidence="2" type="ORF">BD324DRAFT_616222</name>
</gene>